<feature type="transmembrane region" description="Helical" evidence="6">
    <location>
        <begin position="379"/>
        <end position="403"/>
    </location>
</feature>
<dbReference type="Proteomes" id="UP001057381">
    <property type="component" value="Chromosome"/>
</dbReference>
<keyword evidence="2" id="KW-1003">Cell membrane</keyword>
<feature type="transmembrane region" description="Helical" evidence="6">
    <location>
        <begin position="217"/>
        <end position="235"/>
    </location>
</feature>
<sequence length="409" mass="46315">MINKLFKSDAFLLIISSAISQIILIITVPLISRLYSPTEFGIFTIFTNVATIIIPIINARYDLLIINAKSEDMANKLSQISFYISLIIIIILAPIGLVFSILYNAFFRELLILIILLVFVSLTNIFTSYLNLNRKYKLVSLINVTRSFFMVLIQIVFGFYHLGAIGLIIGFSASYLAGITIGYKEFKMHFKFNGNKQDLKDIFFENINQLKYSTPSLIINSFSFSIIVFVIGLIYTKHDVGIYGMALRVLAVPVVVAGLGLSKIFMQNANNVYNKDRSFRKLLIEYTLLLSFLGMSVYIPILLWGKQIIIILLGDQWGDASKLFLPLSILCFIRLIVSTVSLSSVVIGKQKLDLYFQILLLCSAVLSCLYAMLINLNFINFVFINSLAMVTCYLIFYSTLFYYSKEKGS</sequence>
<keyword evidence="4 6" id="KW-1133">Transmembrane helix</keyword>
<evidence type="ECO:0000256" key="6">
    <source>
        <dbReference type="SAM" id="Phobius"/>
    </source>
</evidence>
<accession>A0A9Q9BW94</accession>
<comment type="subcellular location">
    <subcellularLocation>
        <location evidence="1">Cell membrane</location>
        <topology evidence="1">Multi-pass membrane protein</topology>
    </subcellularLocation>
</comment>
<feature type="transmembrane region" description="Helical" evidence="6">
    <location>
        <begin position="282"/>
        <end position="303"/>
    </location>
</feature>
<dbReference type="EMBL" id="CP073809">
    <property type="protein sequence ID" value="UTH13597.1"/>
    <property type="molecule type" value="Genomic_DNA"/>
</dbReference>
<feature type="transmembrane region" description="Helical" evidence="6">
    <location>
        <begin position="354"/>
        <end position="373"/>
    </location>
</feature>
<evidence type="ECO:0000313" key="7">
    <source>
        <dbReference type="EMBL" id="UTH13597.1"/>
    </source>
</evidence>
<feature type="transmembrane region" description="Helical" evidence="6">
    <location>
        <begin position="12"/>
        <end position="34"/>
    </location>
</feature>
<evidence type="ECO:0000256" key="2">
    <source>
        <dbReference type="ARBA" id="ARBA00022475"/>
    </source>
</evidence>
<evidence type="ECO:0000256" key="5">
    <source>
        <dbReference type="ARBA" id="ARBA00023136"/>
    </source>
</evidence>
<feature type="transmembrane region" description="Helical" evidence="6">
    <location>
        <begin position="40"/>
        <end position="59"/>
    </location>
</feature>
<dbReference type="PANTHER" id="PTHR30250">
    <property type="entry name" value="PST FAMILY PREDICTED COLANIC ACID TRANSPORTER"/>
    <property type="match status" value="1"/>
</dbReference>
<evidence type="ECO:0000256" key="3">
    <source>
        <dbReference type="ARBA" id="ARBA00022692"/>
    </source>
</evidence>
<feature type="transmembrane region" description="Helical" evidence="6">
    <location>
        <begin position="80"/>
        <end position="104"/>
    </location>
</feature>
<dbReference type="KEGG" id="mequ:KFV11_10290"/>
<evidence type="ECO:0000256" key="4">
    <source>
        <dbReference type="ARBA" id="ARBA00022989"/>
    </source>
</evidence>
<gene>
    <name evidence="7" type="ORF">KFV11_10290</name>
</gene>
<dbReference type="AlphaFoldDB" id="A0A9Q9BW94"/>
<reference evidence="7" key="1">
    <citation type="submission" date="2021-04" db="EMBL/GenBank/DDBJ databases">
        <title>Complete Genome Sequences of Macrococcus spp. from dog and cattle.</title>
        <authorList>
            <person name="Schwendener S."/>
            <person name="Perreten V."/>
        </authorList>
    </citation>
    <scope>NUCLEOTIDE SEQUENCE</scope>
    <source>
        <strain evidence="7">Epi0143-OL</strain>
    </source>
</reference>
<dbReference type="InterPro" id="IPR050833">
    <property type="entry name" value="Poly_Biosynth_Transport"/>
</dbReference>
<proteinExistence type="predicted"/>
<feature type="transmembrane region" description="Helical" evidence="6">
    <location>
        <begin position="163"/>
        <end position="183"/>
    </location>
</feature>
<name>A0A9Q9BW94_9STAP</name>
<feature type="transmembrane region" description="Helical" evidence="6">
    <location>
        <begin position="110"/>
        <end position="131"/>
    </location>
</feature>
<feature type="transmembrane region" description="Helical" evidence="6">
    <location>
        <begin position="241"/>
        <end position="261"/>
    </location>
</feature>
<protein>
    <submittedName>
        <fullName evidence="7">Oligosaccharide flippase family protein</fullName>
    </submittedName>
</protein>
<dbReference type="Pfam" id="PF13440">
    <property type="entry name" value="Polysacc_synt_3"/>
    <property type="match status" value="1"/>
</dbReference>
<dbReference type="PANTHER" id="PTHR30250:SF11">
    <property type="entry name" value="O-ANTIGEN TRANSPORTER-RELATED"/>
    <property type="match status" value="1"/>
</dbReference>
<keyword evidence="3 6" id="KW-0812">Transmembrane</keyword>
<evidence type="ECO:0000313" key="8">
    <source>
        <dbReference type="Proteomes" id="UP001057381"/>
    </source>
</evidence>
<organism evidence="7 8">
    <name type="scientific">Macrococcus equipercicus</name>
    <dbReference type="NCBI Taxonomy" id="69967"/>
    <lineage>
        <taxon>Bacteria</taxon>
        <taxon>Bacillati</taxon>
        <taxon>Bacillota</taxon>
        <taxon>Bacilli</taxon>
        <taxon>Bacillales</taxon>
        <taxon>Staphylococcaceae</taxon>
        <taxon>Macrococcus</taxon>
    </lineage>
</organism>
<evidence type="ECO:0000256" key="1">
    <source>
        <dbReference type="ARBA" id="ARBA00004651"/>
    </source>
</evidence>
<dbReference type="RefSeq" id="WP_254249870.1">
    <property type="nucleotide sequence ID" value="NZ_CP073809.1"/>
</dbReference>
<feature type="transmembrane region" description="Helical" evidence="6">
    <location>
        <begin position="323"/>
        <end position="347"/>
    </location>
</feature>
<keyword evidence="5 6" id="KW-0472">Membrane</keyword>
<dbReference type="GO" id="GO:0005886">
    <property type="term" value="C:plasma membrane"/>
    <property type="evidence" value="ECO:0007669"/>
    <property type="project" value="UniProtKB-SubCell"/>
</dbReference>